<organism evidence="1">
    <name type="scientific">marine metagenome</name>
    <dbReference type="NCBI Taxonomy" id="408172"/>
    <lineage>
        <taxon>unclassified sequences</taxon>
        <taxon>metagenomes</taxon>
        <taxon>ecological metagenomes</taxon>
    </lineage>
</organism>
<dbReference type="AlphaFoldDB" id="A0A381S244"/>
<reference evidence="1" key="1">
    <citation type="submission" date="2018-05" db="EMBL/GenBank/DDBJ databases">
        <authorList>
            <person name="Lanie J.A."/>
            <person name="Ng W.-L."/>
            <person name="Kazmierczak K.M."/>
            <person name="Andrzejewski T.M."/>
            <person name="Davidsen T.M."/>
            <person name="Wayne K.J."/>
            <person name="Tettelin H."/>
            <person name="Glass J.I."/>
            <person name="Rusch D."/>
            <person name="Podicherti R."/>
            <person name="Tsui H.-C.T."/>
            <person name="Winkler M.E."/>
        </authorList>
    </citation>
    <scope>NUCLEOTIDE SEQUENCE</scope>
</reference>
<gene>
    <name evidence="1" type="ORF">METZ01_LOCUS50323</name>
</gene>
<dbReference type="EMBL" id="UINC01002512">
    <property type="protein sequence ID" value="SUZ97469.1"/>
    <property type="molecule type" value="Genomic_DNA"/>
</dbReference>
<proteinExistence type="predicted"/>
<accession>A0A381S244</accession>
<sequence length="92" mass="9974">MIRPWMKPICVVLSWTMLIFSLPVPAVAQQNVREAQVAGQLVQQNTQGSGKLVVAIIDLEGRGISALEAQTLTDRMRSELVSTGAVTIVERG</sequence>
<feature type="non-terminal residue" evidence="1">
    <location>
        <position position="92"/>
    </location>
</feature>
<evidence type="ECO:0000313" key="1">
    <source>
        <dbReference type="EMBL" id="SUZ97469.1"/>
    </source>
</evidence>
<protein>
    <submittedName>
        <fullName evidence="1">Uncharacterized protein</fullName>
    </submittedName>
</protein>
<name>A0A381S244_9ZZZZ</name>